<gene>
    <name evidence="1" type="ORF">F8M41_006516</name>
</gene>
<organism evidence="1 2">
    <name type="scientific">Gigaspora margarita</name>
    <dbReference type="NCBI Taxonomy" id="4874"/>
    <lineage>
        <taxon>Eukaryota</taxon>
        <taxon>Fungi</taxon>
        <taxon>Fungi incertae sedis</taxon>
        <taxon>Mucoromycota</taxon>
        <taxon>Glomeromycotina</taxon>
        <taxon>Glomeromycetes</taxon>
        <taxon>Diversisporales</taxon>
        <taxon>Gigasporaceae</taxon>
        <taxon>Gigaspora</taxon>
    </lineage>
</organism>
<dbReference type="EMBL" id="WTPW01000165">
    <property type="protein sequence ID" value="KAF0540267.1"/>
    <property type="molecule type" value="Genomic_DNA"/>
</dbReference>
<sequence length="199" mass="22962">MTSVTYFDTVQRDFCDVVITEEGIDTATFLEATEGVIKLFDLLGSSAFNVVQKDMTGNVNKIRTRYEVDRIKHNTLENLVICEQKEKKRTATEGLLWLKRGLEFTSVALRRSINETTEELSVSFTNAYGVTLKQFHSYLIRPVFALAMKACPYRVEFFKKLGDDQARVNEQYERWLAALERIVAKLNYFYEQGGHDKGF</sequence>
<evidence type="ECO:0000313" key="2">
    <source>
        <dbReference type="Proteomes" id="UP000439903"/>
    </source>
</evidence>
<accession>A0A8H4ERK5</accession>
<dbReference type="GO" id="GO:0005829">
    <property type="term" value="C:cytosol"/>
    <property type="evidence" value="ECO:0007669"/>
    <property type="project" value="TreeGrafter"/>
</dbReference>
<dbReference type="PANTHER" id="PTHR10219">
    <property type="entry name" value="GLYCOLIPID TRANSFER PROTEIN-RELATED"/>
    <property type="match status" value="1"/>
</dbReference>
<dbReference type="SUPFAM" id="SSF110004">
    <property type="entry name" value="Glycolipid transfer protein, GLTP"/>
    <property type="match status" value="1"/>
</dbReference>
<proteinExistence type="predicted"/>
<comment type="caution">
    <text evidence="1">The sequence shown here is derived from an EMBL/GenBank/DDBJ whole genome shotgun (WGS) entry which is preliminary data.</text>
</comment>
<dbReference type="InterPro" id="IPR036497">
    <property type="entry name" value="GLTP_sf"/>
</dbReference>
<protein>
    <submittedName>
        <fullName evidence="1">Glycolipid transfer protein</fullName>
    </submittedName>
</protein>
<dbReference type="GO" id="GO:0016020">
    <property type="term" value="C:membrane"/>
    <property type="evidence" value="ECO:0007669"/>
    <property type="project" value="TreeGrafter"/>
</dbReference>
<keyword evidence="2" id="KW-1185">Reference proteome</keyword>
<dbReference type="GO" id="GO:1902387">
    <property type="term" value="F:ceramide 1-phosphate binding"/>
    <property type="evidence" value="ECO:0007669"/>
    <property type="project" value="TreeGrafter"/>
</dbReference>
<evidence type="ECO:0000313" key="1">
    <source>
        <dbReference type="EMBL" id="KAF0540267.1"/>
    </source>
</evidence>
<dbReference type="GO" id="GO:1902388">
    <property type="term" value="F:ceramide 1-phosphate transfer activity"/>
    <property type="evidence" value="ECO:0007669"/>
    <property type="project" value="TreeGrafter"/>
</dbReference>
<dbReference type="FunFam" id="1.10.3520.10:FF:000001">
    <property type="entry name" value="Pleckstrin domain-containing family A member 8"/>
    <property type="match status" value="1"/>
</dbReference>
<dbReference type="Gene3D" id="1.10.3520.10">
    <property type="entry name" value="Glycolipid transfer protein"/>
    <property type="match status" value="1"/>
</dbReference>
<dbReference type="InterPro" id="IPR014830">
    <property type="entry name" value="Glycolipid_transfer_prot_dom"/>
</dbReference>
<name>A0A8H4ERK5_GIGMA</name>
<dbReference type="PANTHER" id="PTHR10219:SF25">
    <property type="entry name" value="PLECKSTRIN HOMOLOGY DOMAIN-CONTAINING FAMILY A MEMBER 8"/>
    <property type="match status" value="1"/>
</dbReference>
<dbReference type="OrthoDB" id="205255at2759"/>
<dbReference type="Proteomes" id="UP000439903">
    <property type="component" value="Unassembled WGS sequence"/>
</dbReference>
<dbReference type="Pfam" id="PF08718">
    <property type="entry name" value="GLTP"/>
    <property type="match status" value="1"/>
</dbReference>
<dbReference type="AlphaFoldDB" id="A0A8H4ERK5"/>
<reference evidence="1 2" key="1">
    <citation type="journal article" date="2019" name="Environ. Microbiol.">
        <title>At the nexus of three kingdoms: the genome of the mycorrhizal fungus Gigaspora margarita provides insights into plant, endobacterial and fungal interactions.</title>
        <authorList>
            <person name="Venice F."/>
            <person name="Ghignone S."/>
            <person name="Salvioli di Fossalunga A."/>
            <person name="Amselem J."/>
            <person name="Novero M."/>
            <person name="Xianan X."/>
            <person name="Sedzielewska Toro K."/>
            <person name="Morin E."/>
            <person name="Lipzen A."/>
            <person name="Grigoriev I.V."/>
            <person name="Henrissat B."/>
            <person name="Martin F.M."/>
            <person name="Bonfante P."/>
        </authorList>
    </citation>
    <scope>NUCLEOTIDE SEQUENCE [LARGE SCALE GENOMIC DNA]</scope>
    <source>
        <strain evidence="1 2">BEG34</strain>
    </source>
</reference>